<keyword evidence="2" id="KW-1185">Reference proteome</keyword>
<reference evidence="3" key="1">
    <citation type="submission" date="2022-11" db="UniProtKB">
        <authorList>
            <consortium name="WormBaseParasite"/>
        </authorList>
    </citation>
    <scope>IDENTIFICATION</scope>
</reference>
<dbReference type="AlphaFoldDB" id="A0A915JMT1"/>
<accession>A0A915JMT1</accession>
<sequence length="62" mass="7390">MEQQKAQREEHKAQREEQRLQTERPAGSSLNKFVELLALILQPNGIRLELDMATKWYHRKCI</sequence>
<evidence type="ECO:0000313" key="3">
    <source>
        <dbReference type="WBParaSite" id="nRc.2.0.1.t27490-RA"/>
    </source>
</evidence>
<dbReference type="Proteomes" id="UP000887565">
    <property type="component" value="Unplaced"/>
</dbReference>
<proteinExistence type="predicted"/>
<dbReference type="WBParaSite" id="nRc.2.0.1.t27490-RA">
    <property type="protein sequence ID" value="nRc.2.0.1.t27490-RA"/>
    <property type="gene ID" value="nRc.2.0.1.g27490"/>
</dbReference>
<evidence type="ECO:0000256" key="1">
    <source>
        <dbReference type="SAM" id="MobiDB-lite"/>
    </source>
</evidence>
<feature type="compositionally biased region" description="Basic and acidic residues" evidence="1">
    <location>
        <begin position="1"/>
        <end position="22"/>
    </location>
</feature>
<name>A0A915JMT1_ROMCU</name>
<protein>
    <submittedName>
        <fullName evidence="3">Uncharacterized protein</fullName>
    </submittedName>
</protein>
<organism evidence="2 3">
    <name type="scientific">Romanomermis culicivorax</name>
    <name type="common">Nematode worm</name>
    <dbReference type="NCBI Taxonomy" id="13658"/>
    <lineage>
        <taxon>Eukaryota</taxon>
        <taxon>Metazoa</taxon>
        <taxon>Ecdysozoa</taxon>
        <taxon>Nematoda</taxon>
        <taxon>Enoplea</taxon>
        <taxon>Dorylaimia</taxon>
        <taxon>Mermithida</taxon>
        <taxon>Mermithoidea</taxon>
        <taxon>Mermithidae</taxon>
        <taxon>Romanomermis</taxon>
    </lineage>
</organism>
<evidence type="ECO:0000313" key="2">
    <source>
        <dbReference type="Proteomes" id="UP000887565"/>
    </source>
</evidence>
<feature type="region of interest" description="Disordered" evidence="1">
    <location>
        <begin position="1"/>
        <end position="26"/>
    </location>
</feature>